<dbReference type="RefSeq" id="WP_092683495.1">
    <property type="nucleotide sequence ID" value="NZ_FODT01000004.1"/>
</dbReference>
<dbReference type="AlphaFoldDB" id="A0A1H8S4M8"/>
<dbReference type="OrthoDB" id="1633386at2"/>
<organism evidence="2 3">
    <name type="scientific">Rhodopseudomonas pseudopalustris</name>
    <dbReference type="NCBI Taxonomy" id="1513892"/>
    <lineage>
        <taxon>Bacteria</taxon>
        <taxon>Pseudomonadati</taxon>
        <taxon>Pseudomonadota</taxon>
        <taxon>Alphaproteobacteria</taxon>
        <taxon>Hyphomicrobiales</taxon>
        <taxon>Nitrobacteraceae</taxon>
        <taxon>Rhodopseudomonas</taxon>
    </lineage>
</organism>
<protein>
    <recommendedName>
        <fullName evidence="1">Bacteriophage phiJL001 Gp84 C-terminal domain-containing protein</fullName>
    </recommendedName>
</protein>
<evidence type="ECO:0000313" key="3">
    <source>
        <dbReference type="Proteomes" id="UP000199615"/>
    </source>
</evidence>
<evidence type="ECO:0000259" key="1">
    <source>
        <dbReference type="Pfam" id="PF09356"/>
    </source>
</evidence>
<name>A0A1H8S4M8_9BRAD</name>
<sequence>MRAIPSALQAKLNSGVTTLAECWIVRRRDGAVLGFTDHDRDLIVDGVVCRAGTGFAASEASQRFDLSVDGAEISGALSDDLLSEADLAAGRYDAATIETWLVDWSDPMLRVLIARGALGEVRREGQAFTAELRGLADLLSQESGRLYTASCGADLGDGRCRVDLASAAWRGAGSVAAAFGTSTVAVSGLEGYAPGLFSAGRLSWISGANAGCAIEIKQHRIVAGEVRLSLWQAMAEPIAAGDGFVVTAGCDKQFSTCRDCFGNAVNFRGFPQIPGNDFVVSYPVPGTPGHGGGSIGGGGGGGGGGIG</sequence>
<proteinExistence type="predicted"/>
<dbReference type="Pfam" id="PF09931">
    <property type="entry name" value="Phage_phiJL001_Gp84_N"/>
    <property type="match status" value="1"/>
</dbReference>
<reference evidence="3" key="1">
    <citation type="submission" date="2016-10" db="EMBL/GenBank/DDBJ databases">
        <authorList>
            <person name="Varghese N."/>
            <person name="Submissions S."/>
        </authorList>
    </citation>
    <scope>NUCLEOTIDE SEQUENCE [LARGE SCALE GENOMIC DNA]</scope>
    <source>
        <strain evidence="3">DSM 123</strain>
    </source>
</reference>
<dbReference type="InterPro" id="IPR011928">
    <property type="entry name" value="Phage_phiJL001_Gp84"/>
</dbReference>
<dbReference type="Proteomes" id="UP000199615">
    <property type="component" value="Unassembled WGS sequence"/>
</dbReference>
<accession>A0A1H8S4M8</accession>
<dbReference type="NCBIfam" id="TIGR02218">
    <property type="entry name" value="phg_TIGR02218"/>
    <property type="match status" value="1"/>
</dbReference>
<evidence type="ECO:0000313" key="2">
    <source>
        <dbReference type="EMBL" id="SEO73595.1"/>
    </source>
</evidence>
<dbReference type="Pfam" id="PF09356">
    <property type="entry name" value="Phage_BR0599"/>
    <property type="match status" value="1"/>
</dbReference>
<keyword evidence="3" id="KW-1185">Reference proteome</keyword>
<gene>
    <name evidence="2" type="ORF">SAMN05444123_104270</name>
</gene>
<dbReference type="EMBL" id="FODT01000004">
    <property type="protein sequence ID" value="SEO73595.1"/>
    <property type="molecule type" value="Genomic_DNA"/>
</dbReference>
<feature type="domain" description="Bacteriophage phiJL001 Gp84 C-terminal" evidence="1">
    <location>
        <begin position="195"/>
        <end position="277"/>
    </location>
</feature>
<dbReference type="InterPro" id="IPR018964">
    <property type="entry name" value="Phage_phiJL001_Gp84_C"/>
</dbReference>